<proteinExistence type="predicted"/>
<name>A0A4U9WQD5_SERFO</name>
<dbReference type="AlphaFoldDB" id="A0A4U9WQD5"/>
<sequence length="47" mass="5244">MSTLDVRWAWEIGLNDVDCIGINLDDDDPYIPDDVADAPLLELINAK</sequence>
<organism evidence="1">
    <name type="scientific">Serratia fonticola</name>
    <dbReference type="NCBI Taxonomy" id="47917"/>
    <lineage>
        <taxon>Bacteria</taxon>
        <taxon>Pseudomonadati</taxon>
        <taxon>Pseudomonadota</taxon>
        <taxon>Gammaproteobacteria</taxon>
        <taxon>Enterobacterales</taxon>
        <taxon>Yersiniaceae</taxon>
        <taxon>Serratia</taxon>
    </lineage>
</organism>
<dbReference type="EMBL" id="CABEEZ010000168">
    <property type="protein sequence ID" value="VTR61282.1"/>
    <property type="molecule type" value="Genomic_DNA"/>
</dbReference>
<gene>
    <name evidence="1" type="ORF">NCTC12965_08784</name>
</gene>
<accession>A0A4U9WQD5</accession>
<protein>
    <submittedName>
        <fullName evidence="1">Uncharacterized protein</fullName>
    </submittedName>
</protein>
<reference evidence="1" key="1">
    <citation type="submission" date="2019-05" db="EMBL/GenBank/DDBJ databases">
        <authorList>
            <consortium name="Pathogen Informatics"/>
        </authorList>
    </citation>
    <scope>NUCLEOTIDE SEQUENCE [LARGE SCALE GENOMIC DNA]</scope>
    <source>
        <strain evidence="1">NCTC12965</strain>
    </source>
</reference>
<evidence type="ECO:0000313" key="1">
    <source>
        <dbReference type="EMBL" id="VTR61282.1"/>
    </source>
</evidence>